<evidence type="ECO:0000313" key="3">
    <source>
        <dbReference type="EMBL" id="CAD8611287.1"/>
    </source>
</evidence>
<evidence type="ECO:0000256" key="1">
    <source>
        <dbReference type="SAM" id="Phobius"/>
    </source>
</evidence>
<feature type="chain" id="PRO_5031538258" description="Polyprenol reductase" evidence="2">
    <location>
        <begin position="18"/>
        <end position="244"/>
    </location>
</feature>
<proteinExistence type="predicted"/>
<evidence type="ECO:0008006" key="4">
    <source>
        <dbReference type="Google" id="ProtNLM"/>
    </source>
</evidence>
<keyword evidence="1" id="KW-0472">Membrane</keyword>
<dbReference type="EMBL" id="HBEY01030903">
    <property type="protein sequence ID" value="CAD8611287.1"/>
    <property type="molecule type" value="Transcribed_RNA"/>
</dbReference>
<name>A0A7S0Q5T4_9EUKA</name>
<feature type="transmembrane region" description="Helical" evidence="1">
    <location>
        <begin position="204"/>
        <end position="223"/>
    </location>
</feature>
<organism evidence="3">
    <name type="scientific">Coccolithus braarudii</name>
    <dbReference type="NCBI Taxonomy" id="221442"/>
    <lineage>
        <taxon>Eukaryota</taxon>
        <taxon>Haptista</taxon>
        <taxon>Haptophyta</taxon>
        <taxon>Prymnesiophyceae</taxon>
        <taxon>Coccolithales</taxon>
        <taxon>Coccolithaceae</taxon>
        <taxon>Coccolithus</taxon>
    </lineage>
</organism>
<reference evidence="3" key="1">
    <citation type="submission" date="2021-01" db="EMBL/GenBank/DDBJ databases">
        <authorList>
            <person name="Corre E."/>
            <person name="Pelletier E."/>
            <person name="Niang G."/>
            <person name="Scheremetjew M."/>
            <person name="Finn R."/>
            <person name="Kale V."/>
            <person name="Holt S."/>
            <person name="Cochrane G."/>
            <person name="Meng A."/>
            <person name="Brown T."/>
            <person name="Cohen L."/>
        </authorList>
    </citation>
    <scope>NUCLEOTIDE SEQUENCE</scope>
    <source>
        <strain evidence="3">PLY182g</strain>
    </source>
</reference>
<feature type="signal peptide" evidence="2">
    <location>
        <begin position="1"/>
        <end position="17"/>
    </location>
</feature>
<evidence type="ECO:0000256" key="2">
    <source>
        <dbReference type="SAM" id="SignalP"/>
    </source>
</evidence>
<feature type="transmembrane region" description="Helical" evidence="1">
    <location>
        <begin position="42"/>
        <end position="62"/>
    </location>
</feature>
<feature type="transmembrane region" description="Helical" evidence="1">
    <location>
        <begin position="112"/>
        <end position="131"/>
    </location>
</feature>
<dbReference type="AlphaFoldDB" id="A0A7S0Q5T4"/>
<gene>
    <name evidence="3" type="ORF">CPEL01642_LOCUS14665</name>
</gene>
<feature type="transmembrane region" description="Helical" evidence="1">
    <location>
        <begin position="164"/>
        <end position="184"/>
    </location>
</feature>
<keyword evidence="1" id="KW-1133">Transmembrane helix</keyword>
<accession>A0A7S0Q5T4</accession>
<keyword evidence="1" id="KW-0812">Transmembrane</keyword>
<keyword evidence="2" id="KW-0732">Signal</keyword>
<protein>
    <recommendedName>
        <fullName evidence="4">Polyprenol reductase</fullName>
    </recommendedName>
</protein>
<sequence length="244" mass="27378">MLLQLFVLFPLLALSASMFVFLRARIRPHPEGPTHLYHDVRGAYQLTIFSMHAAPVISLRLLMYPRPSYGLCVTWMACSWHLRRPESPANYSLSLLELTAALINLSPTCVGGLLLLQFLIVVGFWTGVLIATRSESFSFLPLDRQLRRLGLLGTLQDPKAREDFLRPGICGHLLLQLFFGLMLLSHLDVGWRSARSVMALGEMLLGYVVILLVGAASLPPYRLPYNLGVMPRRLRLPLRSESVA</sequence>